<dbReference type="PROSITE" id="PS50943">
    <property type="entry name" value="HTH_CROC1"/>
    <property type="match status" value="1"/>
</dbReference>
<dbReference type="PANTHER" id="PTHR46558:SF11">
    <property type="entry name" value="HTH-TYPE TRANSCRIPTIONAL REGULATOR XRE"/>
    <property type="match status" value="1"/>
</dbReference>
<keyword evidence="4" id="KW-1185">Reference proteome</keyword>
<evidence type="ECO:0000256" key="1">
    <source>
        <dbReference type="ARBA" id="ARBA00023125"/>
    </source>
</evidence>
<dbReference type="GO" id="GO:0003677">
    <property type="term" value="F:DNA binding"/>
    <property type="evidence" value="ECO:0007669"/>
    <property type="project" value="UniProtKB-KW"/>
</dbReference>
<dbReference type="PANTHER" id="PTHR46558">
    <property type="entry name" value="TRACRIPTIONAL REGULATORY PROTEIN-RELATED-RELATED"/>
    <property type="match status" value="1"/>
</dbReference>
<dbReference type="Gene3D" id="1.10.260.40">
    <property type="entry name" value="lambda repressor-like DNA-binding domains"/>
    <property type="match status" value="1"/>
</dbReference>
<name>A0A0J8GIV5_9LIST</name>
<dbReference type="EMBL" id="AZHO01000005">
    <property type="protein sequence ID" value="KMT60914.1"/>
    <property type="molecule type" value="Genomic_DNA"/>
</dbReference>
<evidence type="ECO:0000313" key="4">
    <source>
        <dbReference type="Proteomes" id="UP000052258"/>
    </source>
</evidence>
<dbReference type="PATRIC" id="fig|1430899.3.peg.337"/>
<organism evidence="3 4">
    <name type="scientific">Listeria fleischmannii 1991</name>
    <dbReference type="NCBI Taxonomy" id="1430899"/>
    <lineage>
        <taxon>Bacteria</taxon>
        <taxon>Bacillati</taxon>
        <taxon>Bacillota</taxon>
        <taxon>Bacilli</taxon>
        <taxon>Bacillales</taxon>
        <taxon>Listeriaceae</taxon>
        <taxon>Listeria</taxon>
    </lineage>
</organism>
<accession>A0A0J8GIV5</accession>
<dbReference type="RefSeq" id="WP_007476299.1">
    <property type="nucleotide sequence ID" value="NZ_KQ130610.1"/>
</dbReference>
<keyword evidence="1" id="KW-0238">DNA-binding</keyword>
<proteinExistence type="predicted"/>
<evidence type="ECO:0000313" key="3">
    <source>
        <dbReference type="EMBL" id="KMT60914.1"/>
    </source>
</evidence>
<dbReference type="CDD" id="cd00093">
    <property type="entry name" value="HTH_XRE"/>
    <property type="match status" value="1"/>
</dbReference>
<sequence>MAKLSERLKFLREKKNWSKVQTAKYLGLKAPSTYGNWEYGLREPDLEMVAKIALLYGVSIDYLLGENDLPTYELLHHKTSPDISIYIEAICDKLKTQTDLFLGKKELSEATQEYLVESLHFSLKQAEKLNKL</sequence>
<dbReference type="InterPro" id="IPR010982">
    <property type="entry name" value="Lambda_DNA-bd_dom_sf"/>
</dbReference>
<dbReference type="SUPFAM" id="SSF47413">
    <property type="entry name" value="lambda repressor-like DNA-binding domains"/>
    <property type="match status" value="1"/>
</dbReference>
<evidence type="ECO:0000259" key="2">
    <source>
        <dbReference type="PROSITE" id="PS50943"/>
    </source>
</evidence>
<comment type="caution">
    <text evidence="3">The sequence shown here is derived from an EMBL/GenBank/DDBJ whole genome shotgun (WGS) entry which is preliminary data.</text>
</comment>
<dbReference type="Proteomes" id="UP000052258">
    <property type="component" value="Unassembled WGS sequence"/>
</dbReference>
<reference evidence="3 4" key="1">
    <citation type="journal article" date="2015" name="Genome Biol. Evol.">
        <title>Comparative Genomics of Listeria Sensu Lato: Genus-Wide Differences in Evolutionary Dynamics and the Progressive Gain of Complex, Potentially Pathogenicity-Related Traits through Lateral Gene Transfer.</title>
        <authorList>
            <person name="Chiara M."/>
            <person name="Caruso M."/>
            <person name="D'Erchia A.M."/>
            <person name="Manzari C."/>
            <person name="Fraccalvieri R."/>
            <person name="Goffredo E."/>
            <person name="Latorre L."/>
            <person name="Miccolupo A."/>
            <person name="Padalino I."/>
            <person name="Santagada G."/>
            <person name="Chiocco D."/>
            <person name="Pesole G."/>
            <person name="Horner D.S."/>
            <person name="Parisi A."/>
        </authorList>
    </citation>
    <scope>NUCLEOTIDE SEQUENCE [LARGE SCALE GENOMIC DNA]</scope>
    <source>
        <strain evidence="3 4">1991</strain>
    </source>
</reference>
<feature type="domain" description="HTH cro/C1-type" evidence="2">
    <location>
        <begin position="8"/>
        <end position="63"/>
    </location>
</feature>
<dbReference type="Pfam" id="PF01381">
    <property type="entry name" value="HTH_3"/>
    <property type="match status" value="1"/>
</dbReference>
<protein>
    <submittedName>
        <fullName evidence="3">HTH-type transcriptional regulator AnsR</fullName>
    </submittedName>
</protein>
<gene>
    <name evidence="3" type="ORF">X560_0334</name>
</gene>
<dbReference type="AlphaFoldDB" id="A0A0J8GIV5"/>
<dbReference type="SMART" id="SM00530">
    <property type="entry name" value="HTH_XRE"/>
    <property type="match status" value="1"/>
</dbReference>
<dbReference type="InterPro" id="IPR001387">
    <property type="entry name" value="Cro/C1-type_HTH"/>
</dbReference>
<dbReference type="OrthoDB" id="5190137at2"/>